<dbReference type="Gene3D" id="1.25.40.390">
    <property type="match status" value="1"/>
</dbReference>
<dbReference type="EMBL" id="BAABJX010000017">
    <property type="protein sequence ID" value="GAA4826395.1"/>
    <property type="molecule type" value="Genomic_DNA"/>
</dbReference>
<dbReference type="PROSITE" id="PS51257">
    <property type="entry name" value="PROKAR_LIPOPROTEIN"/>
    <property type="match status" value="1"/>
</dbReference>
<feature type="chain" id="PRO_5047438561" evidence="1">
    <location>
        <begin position="20"/>
        <end position="514"/>
    </location>
</feature>
<protein>
    <submittedName>
        <fullName evidence="2">SusD/RagB family nutrient-binding outer membrane lipoprotein</fullName>
    </submittedName>
</protein>
<proteinExistence type="predicted"/>
<gene>
    <name evidence="2" type="ORF">GCM10023331_08750</name>
</gene>
<dbReference type="InterPro" id="IPR024302">
    <property type="entry name" value="SusD-like"/>
</dbReference>
<keyword evidence="2" id="KW-0449">Lipoprotein</keyword>
<sequence>MKKYIFAAVAALGMTTACTDNFEDINKAPHQISEESFQADYLFLKAFFPQMQQSIYYNFGNGYGYQLQQNLNADIYSGYMTPPTPFIGNKNNATYALVDGWNSWAFNKSLDNILAPAKSVSKHMDLAPEFYGVSLILKVAGMHRVTDMYGPIPYTKYGEVNEGGGLPYDSQEAVYDMFFEELDMAISLLKDKPAIANFSEVDQMFKGDFNMWAKFAASLKLRLAMRISEVAPAKAKTLAEAAISAGVLEGGDLAQVSADGLKHPMALIKSWKDALMGAPMESILKGFNDPRLAIYFDPSDQDGEYRGIRQGIEIETKDTYSDFSGINDNVIGVNKPLLLMTAAEVYFLRAEAALNGWSAGASAKELYEMGVQASFDQHGAGDASTYLADATSMPADYVDPENAANDIAAQSDITIAWDAAASAMVNKERILTQKWIAMFPEGQEAWSEYRRTGYPKLFPVEVNYSNGTIDSEEGIKRIPYPSAQYQTNAAAVEAAVQMLGGADHGGTNLWWDVD</sequence>
<dbReference type="Pfam" id="PF12741">
    <property type="entry name" value="SusD-like"/>
    <property type="match status" value="1"/>
</dbReference>
<dbReference type="Proteomes" id="UP001500298">
    <property type="component" value="Unassembled WGS sequence"/>
</dbReference>
<evidence type="ECO:0000256" key="1">
    <source>
        <dbReference type="SAM" id="SignalP"/>
    </source>
</evidence>
<dbReference type="InterPro" id="IPR011990">
    <property type="entry name" value="TPR-like_helical_dom_sf"/>
</dbReference>
<keyword evidence="3" id="KW-1185">Reference proteome</keyword>
<evidence type="ECO:0000313" key="2">
    <source>
        <dbReference type="EMBL" id="GAA4826395.1"/>
    </source>
</evidence>
<reference evidence="3" key="1">
    <citation type="journal article" date="2019" name="Int. J. Syst. Evol. Microbiol.">
        <title>The Global Catalogue of Microorganisms (GCM) 10K type strain sequencing project: providing services to taxonomists for standard genome sequencing and annotation.</title>
        <authorList>
            <consortium name="The Broad Institute Genomics Platform"/>
            <consortium name="The Broad Institute Genome Sequencing Center for Infectious Disease"/>
            <person name="Wu L."/>
            <person name="Ma J."/>
        </authorList>
    </citation>
    <scope>NUCLEOTIDE SEQUENCE [LARGE SCALE GENOMIC DNA]</scope>
    <source>
        <strain evidence="3">JCM 18326</strain>
    </source>
</reference>
<keyword evidence="1" id="KW-0732">Signal</keyword>
<comment type="caution">
    <text evidence="2">The sequence shown here is derived from an EMBL/GenBank/DDBJ whole genome shotgun (WGS) entry which is preliminary data.</text>
</comment>
<feature type="signal peptide" evidence="1">
    <location>
        <begin position="1"/>
        <end position="19"/>
    </location>
</feature>
<accession>A0ABP9D495</accession>
<evidence type="ECO:0000313" key="3">
    <source>
        <dbReference type="Proteomes" id="UP001500298"/>
    </source>
</evidence>
<name>A0ABP9D495_9BACT</name>
<dbReference type="SUPFAM" id="SSF48452">
    <property type="entry name" value="TPR-like"/>
    <property type="match status" value="1"/>
</dbReference>
<organism evidence="2 3">
    <name type="scientific">Algivirga pacifica</name>
    <dbReference type="NCBI Taxonomy" id="1162670"/>
    <lineage>
        <taxon>Bacteria</taxon>
        <taxon>Pseudomonadati</taxon>
        <taxon>Bacteroidota</taxon>
        <taxon>Cytophagia</taxon>
        <taxon>Cytophagales</taxon>
        <taxon>Flammeovirgaceae</taxon>
        <taxon>Algivirga</taxon>
    </lineage>
</organism>
<dbReference type="RefSeq" id="WP_345369518.1">
    <property type="nucleotide sequence ID" value="NZ_BAABJX010000017.1"/>
</dbReference>